<dbReference type="AlphaFoldDB" id="A0A9X1I7E5"/>
<keyword evidence="2" id="KW-0210">Decarboxylase</keyword>
<dbReference type="PANTHER" id="PTHR43078">
    <property type="entry name" value="UDP-GLUCURONIC ACID DECARBOXYLASE-RELATED"/>
    <property type="match status" value="1"/>
</dbReference>
<evidence type="ECO:0000313" key="8">
    <source>
        <dbReference type="Proteomes" id="UP001139286"/>
    </source>
</evidence>
<dbReference type="GO" id="GO:0048040">
    <property type="term" value="F:UDP-glucuronate decarboxylase activity"/>
    <property type="evidence" value="ECO:0007669"/>
    <property type="project" value="TreeGrafter"/>
</dbReference>
<dbReference type="InterPro" id="IPR036291">
    <property type="entry name" value="NAD(P)-bd_dom_sf"/>
</dbReference>
<evidence type="ECO:0000256" key="3">
    <source>
        <dbReference type="ARBA" id="ARBA00023027"/>
    </source>
</evidence>
<dbReference type="InterPro" id="IPR001509">
    <property type="entry name" value="Epimerase_deHydtase"/>
</dbReference>
<dbReference type="PANTHER" id="PTHR43078:SF6">
    <property type="entry name" value="UDP-GLUCURONIC ACID DECARBOXYLASE 1"/>
    <property type="match status" value="1"/>
</dbReference>
<accession>A0A9X1I7E5</accession>
<keyword evidence="3" id="KW-0520">NAD</keyword>
<keyword evidence="5" id="KW-1133">Transmembrane helix</keyword>
<evidence type="ECO:0000256" key="4">
    <source>
        <dbReference type="ARBA" id="ARBA00023239"/>
    </source>
</evidence>
<dbReference type="InterPro" id="IPR044516">
    <property type="entry name" value="UXS-like"/>
</dbReference>
<keyword evidence="4" id="KW-0456">Lyase</keyword>
<keyword evidence="5" id="KW-0472">Membrane</keyword>
<sequence length="376" mass="43094">MMPLGKFGKSINMRNNKIINEDLNNIYDGLTDKEKSKFNNATVLLTGCGGFLGYYFVHFLTKFKEQLKIKQVIALENFLTGNKEWLDEIVEEYDFFSLHEFNIITDDISEVPGAENANLIIHMASIASPTFYRIYPVETIDANITGLRRLFDYYLNKKVTGFLFFSSSEIYGDPFKEYIPTPESYRGNVNTMGPRACYDEAKRFGETMCWIFNNQYNFPVTIARPFNNYGPGMSIHDKRLPADFAKCVVEGDDLNILSDGKPTRTFCYISDAITGYLKVLLYDKFDVFNIGIDNPEISVKEFAEIYVKNAKDIFGYTGKVTFGNSDDDDYMTDNPNRRCPVIDKAKELLGYNPSIHVEEGIARFLEFLKIYNGQLL</sequence>
<dbReference type="GO" id="GO:0070403">
    <property type="term" value="F:NAD+ binding"/>
    <property type="evidence" value="ECO:0007669"/>
    <property type="project" value="InterPro"/>
</dbReference>
<evidence type="ECO:0000259" key="6">
    <source>
        <dbReference type="Pfam" id="PF01370"/>
    </source>
</evidence>
<comment type="cofactor">
    <cofactor evidence="1">
        <name>NAD(+)</name>
        <dbReference type="ChEBI" id="CHEBI:57540"/>
    </cofactor>
</comment>
<dbReference type="SUPFAM" id="SSF51735">
    <property type="entry name" value="NAD(P)-binding Rossmann-fold domains"/>
    <property type="match status" value="1"/>
</dbReference>
<dbReference type="Gene3D" id="3.40.50.720">
    <property type="entry name" value="NAD(P)-binding Rossmann-like Domain"/>
    <property type="match status" value="1"/>
</dbReference>
<dbReference type="GO" id="GO:0005737">
    <property type="term" value="C:cytoplasm"/>
    <property type="evidence" value="ECO:0007669"/>
    <property type="project" value="TreeGrafter"/>
</dbReference>
<feature type="domain" description="NAD-dependent epimerase/dehydratase" evidence="6">
    <location>
        <begin position="43"/>
        <end position="291"/>
    </location>
</feature>
<organism evidence="7 8">
    <name type="scientific">Neotamlana sargassicola</name>
    <dbReference type="NCBI Taxonomy" id="2883125"/>
    <lineage>
        <taxon>Bacteria</taxon>
        <taxon>Pseudomonadati</taxon>
        <taxon>Bacteroidota</taxon>
        <taxon>Flavobacteriia</taxon>
        <taxon>Flavobacteriales</taxon>
        <taxon>Flavobacteriaceae</taxon>
        <taxon>Neotamlana</taxon>
    </lineage>
</organism>
<keyword evidence="8" id="KW-1185">Reference proteome</keyword>
<comment type="caution">
    <text evidence="7">The sequence shown here is derived from an EMBL/GenBank/DDBJ whole genome shotgun (WGS) entry which is preliminary data.</text>
</comment>
<protein>
    <submittedName>
        <fullName evidence="7">NAD-dependent epimerase/dehydratase family protein</fullName>
    </submittedName>
</protein>
<evidence type="ECO:0000256" key="1">
    <source>
        <dbReference type="ARBA" id="ARBA00001911"/>
    </source>
</evidence>
<evidence type="ECO:0000256" key="2">
    <source>
        <dbReference type="ARBA" id="ARBA00022793"/>
    </source>
</evidence>
<proteinExistence type="predicted"/>
<reference evidence="7" key="1">
    <citation type="submission" date="2021-10" db="EMBL/GenBank/DDBJ databases">
        <title>Tamlana sargassums sp. nov., and Tamlana laminarinivorans sp. nov., two new bacteria isolated from the brown alga.</title>
        <authorList>
            <person name="Li J."/>
        </authorList>
    </citation>
    <scope>NUCLEOTIDE SEQUENCE</scope>
    <source>
        <strain evidence="7">62-3</strain>
    </source>
</reference>
<gene>
    <name evidence="7" type="ORF">LG651_13180</name>
</gene>
<dbReference type="Pfam" id="PF01370">
    <property type="entry name" value="Epimerase"/>
    <property type="match status" value="1"/>
</dbReference>
<feature type="transmembrane region" description="Helical" evidence="5">
    <location>
        <begin position="41"/>
        <end position="61"/>
    </location>
</feature>
<evidence type="ECO:0000256" key="5">
    <source>
        <dbReference type="SAM" id="Phobius"/>
    </source>
</evidence>
<keyword evidence="5" id="KW-0812">Transmembrane</keyword>
<dbReference type="GO" id="GO:0042732">
    <property type="term" value="P:D-xylose metabolic process"/>
    <property type="evidence" value="ECO:0007669"/>
    <property type="project" value="InterPro"/>
</dbReference>
<name>A0A9X1I7E5_9FLAO</name>
<dbReference type="EMBL" id="JAJAPX010000005">
    <property type="protein sequence ID" value="MCB4809205.1"/>
    <property type="molecule type" value="Genomic_DNA"/>
</dbReference>
<dbReference type="Proteomes" id="UP001139286">
    <property type="component" value="Unassembled WGS sequence"/>
</dbReference>
<evidence type="ECO:0000313" key="7">
    <source>
        <dbReference type="EMBL" id="MCB4809205.1"/>
    </source>
</evidence>